<keyword evidence="1" id="KW-1133">Transmembrane helix</keyword>
<evidence type="ECO:0000256" key="1">
    <source>
        <dbReference type="SAM" id="Phobius"/>
    </source>
</evidence>
<dbReference type="AlphaFoldDB" id="A0A9W5TUS5"/>
<feature type="transmembrane region" description="Helical" evidence="1">
    <location>
        <begin position="124"/>
        <end position="144"/>
    </location>
</feature>
<dbReference type="InterPro" id="IPR049504">
    <property type="entry name" value="O-antigen_lig"/>
</dbReference>
<comment type="caution">
    <text evidence="2">The sequence shown here is derived from an EMBL/GenBank/DDBJ whole genome shotgun (WGS) entry which is preliminary data.</text>
</comment>
<feature type="transmembrane region" description="Helical" evidence="1">
    <location>
        <begin position="98"/>
        <end position="117"/>
    </location>
</feature>
<feature type="transmembrane region" description="Helical" evidence="1">
    <location>
        <begin position="341"/>
        <end position="364"/>
    </location>
</feature>
<keyword evidence="3" id="KW-1185">Reference proteome</keyword>
<accession>A0A9W5TUS5</accession>
<dbReference type="Pfam" id="PF13425">
    <property type="entry name" value="O-antigen_lig"/>
    <property type="match status" value="1"/>
</dbReference>
<dbReference type="RefSeq" id="WP_188724677.1">
    <property type="nucleotide sequence ID" value="NZ_BMJD01000003.1"/>
</dbReference>
<proteinExistence type="predicted"/>
<feature type="transmembrane region" description="Helical" evidence="1">
    <location>
        <begin position="12"/>
        <end position="34"/>
    </location>
</feature>
<evidence type="ECO:0000313" key="2">
    <source>
        <dbReference type="EMBL" id="GGB32306.1"/>
    </source>
</evidence>
<feature type="transmembrane region" description="Helical" evidence="1">
    <location>
        <begin position="164"/>
        <end position="185"/>
    </location>
</feature>
<reference evidence="2" key="1">
    <citation type="journal article" date="2014" name="Int. J. Syst. Evol. Microbiol.">
        <title>Complete genome sequence of Corynebacterium casei LMG S-19264T (=DSM 44701T), isolated from a smear-ripened cheese.</title>
        <authorList>
            <consortium name="US DOE Joint Genome Institute (JGI-PGF)"/>
            <person name="Walter F."/>
            <person name="Albersmeier A."/>
            <person name="Kalinowski J."/>
            <person name="Ruckert C."/>
        </authorList>
    </citation>
    <scope>NUCLEOTIDE SEQUENCE</scope>
    <source>
        <strain evidence="2">CGMCC 1.15454</strain>
    </source>
</reference>
<protein>
    <submittedName>
        <fullName evidence="2">Membrane protein</fullName>
    </submittedName>
</protein>
<feature type="transmembrane region" description="Helical" evidence="1">
    <location>
        <begin position="66"/>
        <end position="86"/>
    </location>
</feature>
<feature type="transmembrane region" description="Helical" evidence="1">
    <location>
        <begin position="192"/>
        <end position="208"/>
    </location>
</feature>
<feature type="transmembrane region" description="Helical" evidence="1">
    <location>
        <begin position="242"/>
        <end position="262"/>
    </location>
</feature>
<sequence>MEITKTKRDKFIFFLIVLQPIIDIITSISSYYGMAITIGSLSRALIMAGLVVYIFRYLFRYKRAMILPFAVSYAPILLMLIVNGLQKTPVAYFQEINFAIKTSYYLVMIHASIILLQQRIINKALLYQSAAVVSLIVGISYWLAIMTGTSIDSYRHGSVGFSGWFFSANELSVIVIVLLGLSLVYLWYEQRFRTWLAFILMVSMVPMIGTKTAFFGGLFIVLAGVLYVLFTFRFRIVREKSALLFLSIVVLFVCCIPLSPIFSNTKQMDYVTDVEHTEKVADPNRTSGLAGKILSSRDIYLQQTKTDYTEATNTRKLFGLGYAGDYTEAPKLIEMDFFDLFFGYGVIGSILLVMPLIYLITQLLKGIFPLNIRKFLLLLTLGLCLGIAFLAGHVLFAPSVISYVTICILGLGMENVEVNKDGVT</sequence>
<keyword evidence="1" id="KW-0812">Transmembrane</keyword>
<gene>
    <name evidence="2" type="ORF">GCM10011409_07130</name>
</gene>
<keyword evidence="1" id="KW-0472">Membrane</keyword>
<evidence type="ECO:0000313" key="3">
    <source>
        <dbReference type="Proteomes" id="UP000621492"/>
    </source>
</evidence>
<feature type="transmembrane region" description="Helical" evidence="1">
    <location>
        <begin position="376"/>
        <end position="396"/>
    </location>
</feature>
<name>A0A9W5TUS5_9BACI</name>
<feature type="transmembrane region" description="Helical" evidence="1">
    <location>
        <begin position="214"/>
        <end position="230"/>
    </location>
</feature>
<reference evidence="2" key="2">
    <citation type="submission" date="2020-09" db="EMBL/GenBank/DDBJ databases">
        <authorList>
            <person name="Sun Q."/>
            <person name="Zhou Y."/>
        </authorList>
    </citation>
    <scope>NUCLEOTIDE SEQUENCE</scope>
    <source>
        <strain evidence="2">CGMCC 1.15454</strain>
    </source>
</reference>
<dbReference type="Proteomes" id="UP000621492">
    <property type="component" value="Unassembled WGS sequence"/>
</dbReference>
<dbReference type="EMBL" id="BMJD01000003">
    <property type="protein sequence ID" value="GGB32306.1"/>
    <property type="molecule type" value="Genomic_DNA"/>
</dbReference>
<organism evidence="2 3">
    <name type="scientific">Lentibacillus populi</name>
    <dbReference type="NCBI Taxonomy" id="1827502"/>
    <lineage>
        <taxon>Bacteria</taxon>
        <taxon>Bacillati</taxon>
        <taxon>Bacillota</taxon>
        <taxon>Bacilli</taxon>
        <taxon>Bacillales</taxon>
        <taxon>Bacillaceae</taxon>
        <taxon>Lentibacillus</taxon>
    </lineage>
</organism>
<feature type="transmembrane region" description="Helical" evidence="1">
    <location>
        <begin position="40"/>
        <end position="59"/>
    </location>
</feature>